<dbReference type="PRINTS" id="PR00081">
    <property type="entry name" value="GDHRDH"/>
</dbReference>
<dbReference type="Gene3D" id="3.40.50.720">
    <property type="entry name" value="NAD(P)-binding Rossmann-like Domain"/>
    <property type="match status" value="1"/>
</dbReference>
<dbReference type="Pfam" id="PF00106">
    <property type="entry name" value="adh_short"/>
    <property type="match status" value="1"/>
</dbReference>
<accession>A0A8T9CJ54</accession>
<reference evidence="2 3" key="1">
    <citation type="submission" date="2018-05" db="EMBL/GenBank/DDBJ databases">
        <title>Genome sequencing and assembly of the regulated plant pathogen Lachnellula willkommii and related sister species for the development of diagnostic species identification markers.</title>
        <authorList>
            <person name="Giroux E."/>
            <person name="Bilodeau G."/>
        </authorList>
    </citation>
    <scope>NUCLEOTIDE SEQUENCE [LARGE SCALE GENOMIC DNA]</scope>
    <source>
        <strain evidence="2 3">CBS 268.59</strain>
    </source>
</reference>
<sequence length="244" mass="25921">MDSNKTVVLITGANGGIGYETALLLATSATSFHVIVGARSAEKGEKAVSDIKSQSPKGTLSHVQLDVTDSNSIKNAVSTVEKDFGRIDVLINNAGIISHATALIDQLRETFETNTFGPAIVTEAFTPLLLKSKSPKLIYVSSNLGSITWRSDPTNPYYALPAPAYRMSKAALNMLLACDYATLGSKGVKAWAYCPGYVVTNLSGTGEKGRQERVERGAGSAVDSAKGILAIWREKGCGCWKVCL</sequence>
<evidence type="ECO:0000256" key="1">
    <source>
        <dbReference type="ARBA" id="ARBA00006484"/>
    </source>
</evidence>
<dbReference type="InterPro" id="IPR051468">
    <property type="entry name" value="Fungal_SecMetab_SDRs"/>
</dbReference>
<evidence type="ECO:0000313" key="3">
    <source>
        <dbReference type="Proteomes" id="UP000469558"/>
    </source>
</evidence>
<dbReference type="OrthoDB" id="1933717at2759"/>
<keyword evidence="3" id="KW-1185">Reference proteome</keyword>
<comment type="caution">
    <text evidence="2">The sequence shown here is derived from an EMBL/GenBank/DDBJ whole genome shotgun (WGS) entry which is preliminary data.</text>
</comment>
<evidence type="ECO:0000313" key="2">
    <source>
        <dbReference type="EMBL" id="TVY84110.1"/>
    </source>
</evidence>
<dbReference type="GO" id="GO:0005737">
    <property type="term" value="C:cytoplasm"/>
    <property type="evidence" value="ECO:0007669"/>
    <property type="project" value="TreeGrafter"/>
</dbReference>
<dbReference type="GO" id="GO:0016491">
    <property type="term" value="F:oxidoreductase activity"/>
    <property type="evidence" value="ECO:0007669"/>
    <property type="project" value="TreeGrafter"/>
</dbReference>
<dbReference type="AlphaFoldDB" id="A0A8T9CJ54"/>
<dbReference type="SUPFAM" id="SSF51735">
    <property type="entry name" value="NAD(P)-binding Rossmann-fold domains"/>
    <property type="match status" value="1"/>
</dbReference>
<dbReference type="PANTHER" id="PTHR43544">
    <property type="entry name" value="SHORT-CHAIN DEHYDROGENASE/REDUCTASE"/>
    <property type="match status" value="1"/>
</dbReference>
<gene>
    <name evidence="2" type="primary">tropE_1</name>
    <name evidence="2" type="ORF">LSUE1_G002082</name>
</gene>
<proteinExistence type="inferred from homology"/>
<dbReference type="GO" id="GO:0019748">
    <property type="term" value="P:secondary metabolic process"/>
    <property type="evidence" value="ECO:0007669"/>
    <property type="project" value="TreeGrafter"/>
</dbReference>
<dbReference type="Proteomes" id="UP000469558">
    <property type="component" value="Unassembled WGS sequence"/>
</dbReference>
<comment type="similarity">
    <text evidence="1">Belongs to the short-chain dehydrogenases/reductases (SDR) family.</text>
</comment>
<dbReference type="PANTHER" id="PTHR43544:SF32">
    <property type="entry name" value="CHAIN DEHYDROGENASE, PUTATIVE (AFU_ORTHOLOGUE AFUA_5G01530)-RELATED"/>
    <property type="match status" value="1"/>
</dbReference>
<organism evidence="2 3">
    <name type="scientific">Lachnellula suecica</name>
    <dbReference type="NCBI Taxonomy" id="602035"/>
    <lineage>
        <taxon>Eukaryota</taxon>
        <taxon>Fungi</taxon>
        <taxon>Dikarya</taxon>
        <taxon>Ascomycota</taxon>
        <taxon>Pezizomycotina</taxon>
        <taxon>Leotiomycetes</taxon>
        <taxon>Helotiales</taxon>
        <taxon>Lachnaceae</taxon>
        <taxon>Lachnellula</taxon>
    </lineage>
</organism>
<protein>
    <submittedName>
        <fullName evidence="2">Short-chain dehydrogenase/reductase tropE</fullName>
    </submittedName>
</protein>
<dbReference type="InterPro" id="IPR002347">
    <property type="entry name" value="SDR_fam"/>
</dbReference>
<dbReference type="EMBL" id="QGMK01000117">
    <property type="protein sequence ID" value="TVY84110.1"/>
    <property type="molecule type" value="Genomic_DNA"/>
</dbReference>
<dbReference type="InterPro" id="IPR036291">
    <property type="entry name" value="NAD(P)-bd_dom_sf"/>
</dbReference>
<name>A0A8T9CJ54_9HELO</name>